<organism evidence="3 4">
    <name type="scientific">Candidatus Saccharicenans subterraneus</name>
    <dbReference type="NCBI Taxonomy" id="2508984"/>
    <lineage>
        <taxon>Bacteria</taxon>
        <taxon>Candidatus Aminicenantota</taxon>
        <taxon>Candidatus Aminicenantia</taxon>
        <taxon>Candidatus Aminicenantales</taxon>
        <taxon>Candidatus Saccharicenantaceae</taxon>
        <taxon>Candidatus Saccharicenans</taxon>
    </lineage>
</organism>
<dbReference type="AlphaFoldDB" id="A0A3E2BK28"/>
<evidence type="ECO:0000256" key="1">
    <source>
        <dbReference type="SAM" id="SignalP"/>
    </source>
</evidence>
<evidence type="ECO:0000313" key="4">
    <source>
        <dbReference type="Proteomes" id="UP000257323"/>
    </source>
</evidence>
<evidence type="ECO:0000259" key="2">
    <source>
        <dbReference type="SMART" id="SM00014"/>
    </source>
</evidence>
<evidence type="ECO:0000313" key="3">
    <source>
        <dbReference type="EMBL" id="RFT15109.1"/>
    </source>
</evidence>
<keyword evidence="1" id="KW-0732">Signal</keyword>
<dbReference type="Pfam" id="PF01569">
    <property type="entry name" value="PAP2"/>
    <property type="match status" value="1"/>
</dbReference>
<dbReference type="EMBL" id="QUAH01000013">
    <property type="protein sequence ID" value="RFT15109.1"/>
    <property type="molecule type" value="Genomic_DNA"/>
</dbReference>
<protein>
    <submittedName>
        <fullName evidence="3">Phosphoesterase, PA-phosphatase related</fullName>
    </submittedName>
</protein>
<dbReference type="PANTHER" id="PTHR14969">
    <property type="entry name" value="SPHINGOSINE-1-PHOSPHATE PHOSPHOHYDROLASE"/>
    <property type="match status" value="1"/>
</dbReference>
<feature type="signal peptide" evidence="1">
    <location>
        <begin position="1"/>
        <end position="19"/>
    </location>
</feature>
<reference evidence="3 4" key="1">
    <citation type="submission" date="2018-08" db="EMBL/GenBank/DDBJ databases">
        <title>Genome analysis of the thermophilic bacterium of the candidate phylum Aminicenantes from deep subsurface aquifer revealed its physiology and ecological role.</title>
        <authorList>
            <person name="Kadnikov V.V."/>
            <person name="Mardanov A.V."/>
            <person name="Beletsky A.V."/>
            <person name="Karnachuk O.V."/>
            <person name="Ravin N.V."/>
        </authorList>
    </citation>
    <scope>NUCLEOTIDE SEQUENCE [LARGE SCALE GENOMIC DNA]</scope>
    <source>
        <strain evidence="3">BY38</strain>
    </source>
</reference>
<sequence length="269" mass="29440">MKLLLLFLAVNFLSQALLARPSDSISELNGKYFKKILKDTGMILTSPGRWEKKDWFRFGLSLAATSAFFPLDNSIHRQVYENESPTLTSVSRAFSFAGAPLGLLGMLSAGYLIGHFERSDSTRATFLLAGESLLITELLVQAGKIGIGRARPYTLEGPFVFHPITLQGQWQSFPSGHSAAAWAVATSLASRVKSPYLRATFFAIASGISLSRIFLDKHFASDVVGSALIGYFIARKLSKPESPEKKTNGASLSFNLGHRFVAFGLSYQF</sequence>
<dbReference type="SMART" id="SM00014">
    <property type="entry name" value="acidPPc"/>
    <property type="match status" value="1"/>
</dbReference>
<dbReference type="Proteomes" id="UP000257323">
    <property type="component" value="Unassembled WGS sequence"/>
</dbReference>
<dbReference type="SUPFAM" id="SSF48317">
    <property type="entry name" value="Acid phosphatase/Vanadium-dependent haloperoxidase"/>
    <property type="match status" value="1"/>
</dbReference>
<dbReference type="InterPro" id="IPR036938">
    <property type="entry name" value="PAP2/HPO_sf"/>
</dbReference>
<dbReference type="PANTHER" id="PTHR14969:SF13">
    <property type="entry name" value="AT30094P"/>
    <property type="match status" value="1"/>
</dbReference>
<proteinExistence type="predicted"/>
<name>A0A3E2BK28_9BACT</name>
<comment type="caution">
    <text evidence="3">The sequence shown here is derived from an EMBL/GenBank/DDBJ whole genome shotgun (WGS) entry which is preliminary data.</text>
</comment>
<feature type="chain" id="PRO_5017544024" evidence="1">
    <location>
        <begin position="20"/>
        <end position="269"/>
    </location>
</feature>
<feature type="domain" description="Phosphatidic acid phosphatase type 2/haloperoxidase" evidence="2">
    <location>
        <begin position="124"/>
        <end position="238"/>
    </location>
</feature>
<gene>
    <name evidence="3" type="ORF">OP8BY_0740</name>
</gene>
<accession>A0A3E2BK28</accession>
<dbReference type="InterPro" id="IPR000326">
    <property type="entry name" value="PAP2/HPO"/>
</dbReference>
<dbReference type="Gene3D" id="1.20.144.10">
    <property type="entry name" value="Phosphatidic acid phosphatase type 2/haloperoxidase"/>
    <property type="match status" value="1"/>
</dbReference>